<reference evidence="7 8" key="1">
    <citation type="submission" date="2015-10" db="EMBL/GenBank/DDBJ databases">
        <title>The cercosporin biosynthetic gene cluster was horizontally transferred to several fungal lineages and shown to be expanded in Cercospora beticola based on microsynteny with recipient genomes.</title>
        <authorList>
            <person name="De Jonge R."/>
            <person name="Ebert M.K."/>
            <person name="Suttle J.C."/>
            <person name="Jurick Ii W.M."/>
            <person name="Secor G.A."/>
            <person name="Thomma B.P."/>
            <person name="Van De Peer Y."/>
            <person name="Bolton M.D."/>
        </authorList>
    </citation>
    <scope>NUCLEOTIDE SEQUENCE [LARGE SCALE GENOMIC DNA]</scope>
    <source>
        <strain evidence="7 8">09-40</strain>
    </source>
</reference>
<evidence type="ECO:0000259" key="6">
    <source>
        <dbReference type="Pfam" id="PF00082"/>
    </source>
</evidence>
<evidence type="ECO:0000256" key="1">
    <source>
        <dbReference type="ARBA" id="ARBA00011073"/>
    </source>
</evidence>
<name>A0A2G5HEZ3_CERBT</name>
<dbReference type="InterPro" id="IPR000209">
    <property type="entry name" value="Peptidase_S8/S53_dom"/>
</dbReference>
<protein>
    <recommendedName>
        <fullName evidence="6">Peptidase S8/S53 domain-containing protein</fullName>
    </recommendedName>
</protein>
<feature type="non-terminal residue" evidence="7">
    <location>
        <position position="1"/>
    </location>
</feature>
<dbReference type="Proteomes" id="UP000230605">
    <property type="component" value="Chromosome 9"/>
</dbReference>
<evidence type="ECO:0000256" key="3">
    <source>
        <dbReference type="ARBA" id="ARBA00022801"/>
    </source>
</evidence>
<evidence type="ECO:0000256" key="2">
    <source>
        <dbReference type="ARBA" id="ARBA00022670"/>
    </source>
</evidence>
<dbReference type="Gene3D" id="3.40.50.200">
    <property type="entry name" value="Peptidase S8/S53 domain"/>
    <property type="match status" value="1"/>
</dbReference>
<keyword evidence="4 5" id="KW-0720">Serine protease</keyword>
<keyword evidence="2 5" id="KW-0645">Protease</keyword>
<accession>A0A2G5HEZ3</accession>
<dbReference type="PROSITE" id="PS00138">
    <property type="entry name" value="SUBTILASE_SER"/>
    <property type="match status" value="1"/>
</dbReference>
<dbReference type="PANTHER" id="PTHR43806">
    <property type="entry name" value="PEPTIDASE S8"/>
    <property type="match status" value="1"/>
</dbReference>
<feature type="active site" description="Charge relay system" evidence="5">
    <location>
        <position position="244"/>
    </location>
</feature>
<dbReference type="InterPro" id="IPR015500">
    <property type="entry name" value="Peptidase_S8_subtilisin-rel"/>
</dbReference>
<dbReference type="InterPro" id="IPR036852">
    <property type="entry name" value="Peptidase_S8/S53_dom_sf"/>
</dbReference>
<gene>
    <name evidence="7" type="ORF">CB0940_11412</name>
</gene>
<dbReference type="GO" id="GO:0004252">
    <property type="term" value="F:serine-type endopeptidase activity"/>
    <property type="evidence" value="ECO:0007669"/>
    <property type="project" value="UniProtKB-UniRule"/>
</dbReference>
<dbReference type="CDD" id="cd00306">
    <property type="entry name" value="Peptidases_S8_S53"/>
    <property type="match status" value="1"/>
</dbReference>
<dbReference type="GO" id="GO:0006508">
    <property type="term" value="P:proteolysis"/>
    <property type="evidence" value="ECO:0007669"/>
    <property type="project" value="UniProtKB-KW"/>
</dbReference>
<comment type="caution">
    <text evidence="7">The sequence shown here is derived from an EMBL/GenBank/DDBJ whole genome shotgun (WGS) entry which is preliminary data.</text>
</comment>
<dbReference type="EMBL" id="LKMD01000107">
    <property type="protein sequence ID" value="PIA90823.1"/>
    <property type="molecule type" value="Genomic_DNA"/>
</dbReference>
<dbReference type="AlphaFoldDB" id="A0A2G5HEZ3"/>
<comment type="similarity">
    <text evidence="1 5">Belongs to the peptidase S8 family.</text>
</comment>
<sequence length="650" mass="71131">RRPAEKQNAASSHSQQWLSRLASSLLNKEINAFYRSSGTMRTKIAILDTGYDPENLFMTRPRQNRLKNRWKDFVDDSSNPLDEDGHGTHVLATLMTIAPSADVCVARVATNDADFDKSYENIVKALEWVVNDMEADVVSMSFGWPQERESRAISRAISNAISIRKDAILFYAAASNSGGDQGEMFPATHEFVTAVRATTHEGEFVGFNAPPNFGGADVIGTLGVDMPGAFQESQATNENLEGTSFAAPVAAAISALVLDAAKMCDPIVELGSTNNMPRTVTTLDKLRTRHGMNKMFCIEHMARKINERSWYLSAAGFCNRSYIDRKKIFDERLLVFTVEGAARVTYDAASSAAAQPTSKEHFLTRRGLLSLPQTMATKTYILAPNLTTHPGDALAIGTIVAEPFRPLKPLSECKETLETVTHTEFEAALSDSSRRGFSSGVWAQFLEVANAKLSAKVGRDVRATYAMAYLETITLRQHPGIEYAAARAQEPAVRAAMESGLLGRQPVCMITGVKIAKGLQWSQEQIRSLSGEVGASIPITPEVSAGIEIGAERASEHHYSSRTEQDIVFAYQLHLIATKGWWKPKLSVDQYVPKGGLLGKKDHGESDDVDVLPATSDDLTVVAEDNEDELHSTEVLEAGESCLCFQIKDE</sequence>
<evidence type="ECO:0000313" key="7">
    <source>
        <dbReference type="EMBL" id="PIA90823.1"/>
    </source>
</evidence>
<dbReference type="Pfam" id="PF00082">
    <property type="entry name" value="Peptidase_S8"/>
    <property type="match status" value="1"/>
</dbReference>
<dbReference type="PRINTS" id="PR00723">
    <property type="entry name" value="SUBTILISIN"/>
</dbReference>
<feature type="active site" description="Charge relay system" evidence="5">
    <location>
        <position position="86"/>
    </location>
</feature>
<organism evidence="7 8">
    <name type="scientific">Cercospora beticola</name>
    <name type="common">Sugarbeet leaf spot fungus</name>
    <dbReference type="NCBI Taxonomy" id="122368"/>
    <lineage>
        <taxon>Eukaryota</taxon>
        <taxon>Fungi</taxon>
        <taxon>Dikarya</taxon>
        <taxon>Ascomycota</taxon>
        <taxon>Pezizomycotina</taxon>
        <taxon>Dothideomycetes</taxon>
        <taxon>Dothideomycetidae</taxon>
        <taxon>Mycosphaerellales</taxon>
        <taxon>Mycosphaerellaceae</taxon>
        <taxon>Cercospora</taxon>
    </lineage>
</organism>
<dbReference type="InterPro" id="IPR050131">
    <property type="entry name" value="Peptidase_S8_subtilisin-like"/>
</dbReference>
<keyword evidence="3 5" id="KW-0378">Hydrolase</keyword>
<proteinExistence type="inferred from homology"/>
<dbReference type="PROSITE" id="PS51892">
    <property type="entry name" value="SUBTILASE"/>
    <property type="match status" value="1"/>
</dbReference>
<dbReference type="OrthoDB" id="4500473at2759"/>
<feature type="domain" description="Peptidase S8/S53" evidence="6">
    <location>
        <begin position="42"/>
        <end position="263"/>
    </location>
</feature>
<evidence type="ECO:0000256" key="5">
    <source>
        <dbReference type="PROSITE-ProRule" id="PRU01240"/>
    </source>
</evidence>
<dbReference type="PANTHER" id="PTHR43806:SF11">
    <property type="entry name" value="CEREVISIN-RELATED"/>
    <property type="match status" value="1"/>
</dbReference>
<feature type="active site" description="Charge relay system" evidence="5">
    <location>
        <position position="48"/>
    </location>
</feature>
<dbReference type="SUPFAM" id="SSF52743">
    <property type="entry name" value="Subtilisin-like"/>
    <property type="match status" value="1"/>
</dbReference>
<evidence type="ECO:0000256" key="4">
    <source>
        <dbReference type="ARBA" id="ARBA00022825"/>
    </source>
</evidence>
<evidence type="ECO:0000313" key="8">
    <source>
        <dbReference type="Proteomes" id="UP000230605"/>
    </source>
</evidence>
<dbReference type="InterPro" id="IPR023828">
    <property type="entry name" value="Peptidase_S8_Ser-AS"/>
</dbReference>